<name>A0A450URA4_9GAMM</name>
<dbReference type="Gene3D" id="3.30.920.30">
    <property type="entry name" value="Hypothetical protein"/>
    <property type="match status" value="1"/>
</dbReference>
<reference evidence="1" key="1">
    <citation type="submission" date="2019-02" db="EMBL/GenBank/DDBJ databases">
        <authorList>
            <person name="Gruber-Vodicka R. H."/>
            <person name="Seah K. B. B."/>
        </authorList>
    </citation>
    <scope>NUCLEOTIDE SEQUENCE</scope>
    <source>
        <strain evidence="1">BECK_M7</strain>
    </source>
</reference>
<accession>A0A450URA4</accession>
<proteinExistence type="predicted"/>
<dbReference type="AlphaFoldDB" id="A0A450URA4"/>
<organism evidence="1">
    <name type="scientific">Candidatus Kentrum sp. LFY</name>
    <dbReference type="NCBI Taxonomy" id="2126342"/>
    <lineage>
        <taxon>Bacteria</taxon>
        <taxon>Pseudomonadati</taxon>
        <taxon>Pseudomonadota</taxon>
        <taxon>Gammaproteobacteria</taxon>
        <taxon>Candidatus Kentrum</taxon>
    </lineage>
</organism>
<gene>
    <name evidence="1" type="ORF">BECKLFY1418B_GA0070995_106518</name>
</gene>
<evidence type="ECO:0000313" key="1">
    <source>
        <dbReference type="EMBL" id="VFJ95103.1"/>
    </source>
</evidence>
<protein>
    <submittedName>
        <fullName evidence="1">Uncharacterized protein</fullName>
    </submittedName>
</protein>
<dbReference type="InterPro" id="IPR038570">
    <property type="entry name" value="HicA_sf"/>
</dbReference>
<sequence>MVRVVDEKSRAPSGTSSVRSLNVHLNDNLCRVVARYLFDFSLGIEGNDSFPANGQGNPGYHLVHSNAESRFIDSRRNFASHIDRISAKLLEMPRKIRELIHDLQKAGFICRGGKDSYRGSHRNFQRSNGQRATISG</sequence>
<dbReference type="EMBL" id="CAADFF010000065">
    <property type="protein sequence ID" value="VFJ95103.1"/>
    <property type="molecule type" value="Genomic_DNA"/>
</dbReference>